<reference evidence="2 3" key="1">
    <citation type="submission" date="2014-05" db="EMBL/GenBank/DDBJ databases">
        <title>Draft genome sequence of a rare smut relative, Tilletiaria anomala UBC 951.</title>
        <authorList>
            <consortium name="DOE Joint Genome Institute"/>
            <person name="Toome M."/>
            <person name="Kuo A."/>
            <person name="Henrissat B."/>
            <person name="Lipzen A."/>
            <person name="Tritt A."/>
            <person name="Yoshinaga Y."/>
            <person name="Zane M."/>
            <person name="Barry K."/>
            <person name="Grigoriev I.V."/>
            <person name="Spatafora J.W."/>
            <person name="Aimea M.C."/>
        </authorList>
    </citation>
    <scope>NUCLEOTIDE SEQUENCE [LARGE SCALE GENOMIC DNA]</scope>
    <source>
        <strain evidence="2 3">UBC 951</strain>
    </source>
</reference>
<keyword evidence="1" id="KW-1133">Transmembrane helix</keyword>
<dbReference type="EMBL" id="JMSN01000009">
    <property type="protein sequence ID" value="KDN52506.1"/>
    <property type="molecule type" value="Genomic_DNA"/>
</dbReference>
<proteinExistence type="predicted"/>
<name>A0A066WFE8_TILAU</name>
<accession>A0A066WFE8</accession>
<keyword evidence="1" id="KW-0472">Membrane</keyword>
<keyword evidence="1" id="KW-0812">Transmembrane</keyword>
<sequence>MRNACPQHLQLPFSVLIARPSGVQLLRLVMAPNTADTLPYHPYQLTLYFAMLGYAFMLFPLNYMHSTASALSPYADLVVLT</sequence>
<dbReference type="GeneID" id="25261934"/>
<dbReference type="AlphaFoldDB" id="A0A066WFE8"/>
<evidence type="ECO:0000256" key="1">
    <source>
        <dbReference type="SAM" id="Phobius"/>
    </source>
</evidence>
<dbReference type="RefSeq" id="XP_013245345.1">
    <property type="nucleotide sequence ID" value="XM_013389891.1"/>
</dbReference>
<protein>
    <submittedName>
        <fullName evidence="2">Uncharacterized protein</fullName>
    </submittedName>
</protein>
<dbReference type="Proteomes" id="UP000027361">
    <property type="component" value="Unassembled WGS sequence"/>
</dbReference>
<comment type="caution">
    <text evidence="2">The sequence shown here is derived from an EMBL/GenBank/DDBJ whole genome shotgun (WGS) entry which is preliminary data.</text>
</comment>
<dbReference type="HOGENOM" id="CLU_2575541_0_0_1"/>
<gene>
    <name evidence="2" type="ORF">K437DRAFT_185794</name>
</gene>
<evidence type="ECO:0000313" key="3">
    <source>
        <dbReference type="Proteomes" id="UP000027361"/>
    </source>
</evidence>
<feature type="transmembrane region" description="Helical" evidence="1">
    <location>
        <begin position="45"/>
        <end position="64"/>
    </location>
</feature>
<organism evidence="2 3">
    <name type="scientific">Tilletiaria anomala (strain ATCC 24038 / CBS 436.72 / UBC 951)</name>
    <dbReference type="NCBI Taxonomy" id="1037660"/>
    <lineage>
        <taxon>Eukaryota</taxon>
        <taxon>Fungi</taxon>
        <taxon>Dikarya</taxon>
        <taxon>Basidiomycota</taxon>
        <taxon>Ustilaginomycotina</taxon>
        <taxon>Exobasidiomycetes</taxon>
        <taxon>Georgefischeriales</taxon>
        <taxon>Tilletiariaceae</taxon>
        <taxon>Tilletiaria</taxon>
    </lineage>
</organism>
<keyword evidence="3" id="KW-1185">Reference proteome</keyword>
<dbReference type="InParanoid" id="A0A066WFE8"/>
<evidence type="ECO:0000313" key="2">
    <source>
        <dbReference type="EMBL" id="KDN52506.1"/>
    </source>
</evidence>